<proteinExistence type="predicted"/>
<accession>A0AAE9EVC3</accession>
<dbReference type="PANTHER" id="PTHR34311">
    <property type="entry name" value="PROTEIN CBG21698-RELATED"/>
    <property type="match status" value="1"/>
</dbReference>
<reference evidence="1 2" key="1">
    <citation type="submission" date="2022-04" db="EMBL/GenBank/DDBJ databases">
        <title>Chromosome-level reference genomes for two strains of Caenorhabditis briggsae: an improved platform for comparative genomics.</title>
        <authorList>
            <person name="Stevens L."/>
            <person name="Andersen E."/>
        </authorList>
    </citation>
    <scope>NUCLEOTIDE SEQUENCE [LARGE SCALE GENOMIC DNA]</scope>
    <source>
        <strain evidence="1">VX34</strain>
        <tissue evidence="1">Whole-organism</tissue>
    </source>
</reference>
<dbReference type="AlphaFoldDB" id="A0AAE9EVC3"/>
<gene>
    <name evidence="1" type="ORF">L5515_010689</name>
</gene>
<protein>
    <submittedName>
        <fullName evidence="1">Uncharacterized protein</fullName>
    </submittedName>
</protein>
<evidence type="ECO:0000313" key="1">
    <source>
        <dbReference type="EMBL" id="UMM27369.1"/>
    </source>
</evidence>
<dbReference type="PANTHER" id="PTHR34311:SF1">
    <property type="entry name" value="NEMATODE SPECIFIC PEPTIDE FAMILY-RELATED"/>
    <property type="match status" value="1"/>
</dbReference>
<keyword evidence="2" id="KW-1185">Reference proteome</keyword>
<dbReference type="Proteomes" id="UP000829354">
    <property type="component" value="Chromosome IV"/>
</dbReference>
<sequence length="461" mass="52538">MFSPNLNDKFWYRDVSKENQTATAITEIDLFRVADFYSNGDYEAAKQILTDLRENTKNNRTHEIILIDSLLQCTKEGGLCQSETDYCLRLLSEYESLLVDFGDQVQFLRTKASILAKFDKNIEFRNTMALLCHLCGSFDNWQLFESGAKFFNDVELGFVKEKLEKKLKKIEEEEQYLAGKLQQDDIDSILSSFNSNKDVISPESATSFVFRAHDIISFGKLRGLFSWRMRSVALSLLVLLGAAQASILLPYHMPDELIQLMAFREQPQNAAISVCNDIQFNYCQTHFNQFFGMDDSISWRNGSYIFNTVQNYLMMNVTELVKVCNTRTQFYQCLGSSYYPCMNLYTLLNKPQPDFSNTFDYVRTFRGLEWMCVGGFSEVVAQWSCLATFPTTKAYQNCIGNFNQTVSAANFCPAVAQTGVCLNDAYNAACGPAGAGYFGCENFRITFDNSCWGLRCMVDSQ</sequence>
<dbReference type="EMBL" id="CP092623">
    <property type="protein sequence ID" value="UMM27369.1"/>
    <property type="molecule type" value="Genomic_DNA"/>
</dbReference>
<evidence type="ECO:0000313" key="2">
    <source>
        <dbReference type="Proteomes" id="UP000829354"/>
    </source>
</evidence>
<organism evidence="1 2">
    <name type="scientific">Caenorhabditis briggsae</name>
    <dbReference type="NCBI Taxonomy" id="6238"/>
    <lineage>
        <taxon>Eukaryota</taxon>
        <taxon>Metazoa</taxon>
        <taxon>Ecdysozoa</taxon>
        <taxon>Nematoda</taxon>
        <taxon>Chromadorea</taxon>
        <taxon>Rhabditida</taxon>
        <taxon>Rhabditina</taxon>
        <taxon>Rhabditomorpha</taxon>
        <taxon>Rhabditoidea</taxon>
        <taxon>Rhabditidae</taxon>
        <taxon>Peloderinae</taxon>
        <taxon>Caenorhabditis</taxon>
    </lineage>
</organism>
<name>A0AAE9EVC3_CAEBR</name>